<evidence type="ECO:0000256" key="1">
    <source>
        <dbReference type="SAM" id="MobiDB-lite"/>
    </source>
</evidence>
<dbReference type="AlphaFoldDB" id="A0AAF0XNL7"/>
<feature type="domain" description="DUF8204" evidence="2">
    <location>
        <begin position="41"/>
        <end position="131"/>
    </location>
</feature>
<name>A0AAF0XNL7_DAUCS</name>
<evidence type="ECO:0000259" key="2">
    <source>
        <dbReference type="Pfam" id="PF26631"/>
    </source>
</evidence>
<accession>A0AAF0XNL7</accession>
<dbReference type="Proteomes" id="UP000077755">
    <property type="component" value="Chromosome 7"/>
</dbReference>
<feature type="compositionally biased region" description="Basic and acidic residues" evidence="1">
    <location>
        <begin position="1"/>
        <end position="15"/>
    </location>
</feature>
<keyword evidence="4" id="KW-1185">Reference proteome</keyword>
<proteinExistence type="predicted"/>
<dbReference type="Pfam" id="PF26631">
    <property type="entry name" value="DUF8204"/>
    <property type="match status" value="1"/>
</dbReference>
<gene>
    <name evidence="3" type="ORF">DCAR_0729850</name>
</gene>
<feature type="compositionally biased region" description="Polar residues" evidence="1">
    <location>
        <begin position="17"/>
        <end position="42"/>
    </location>
</feature>
<reference evidence="3" key="2">
    <citation type="submission" date="2022-03" db="EMBL/GenBank/DDBJ databases">
        <title>Draft title - Genomic analysis of global carrot germplasm unveils the trajectory of domestication and the origin of high carotenoid orange carrot.</title>
        <authorList>
            <person name="Iorizzo M."/>
            <person name="Ellison S."/>
            <person name="Senalik D."/>
            <person name="Macko-Podgorni A."/>
            <person name="Grzebelus D."/>
            <person name="Bostan H."/>
            <person name="Rolling W."/>
            <person name="Curaba J."/>
            <person name="Simon P."/>
        </authorList>
    </citation>
    <scope>NUCLEOTIDE SEQUENCE</scope>
    <source>
        <tissue evidence="3">Leaf</tissue>
    </source>
</reference>
<feature type="region of interest" description="Disordered" evidence="1">
    <location>
        <begin position="143"/>
        <end position="165"/>
    </location>
</feature>
<feature type="region of interest" description="Disordered" evidence="1">
    <location>
        <begin position="1"/>
        <end position="43"/>
    </location>
</feature>
<dbReference type="InterPro" id="IPR058517">
    <property type="entry name" value="DUF8204"/>
</dbReference>
<organism evidence="3 4">
    <name type="scientific">Daucus carota subsp. sativus</name>
    <name type="common">Carrot</name>
    <dbReference type="NCBI Taxonomy" id="79200"/>
    <lineage>
        <taxon>Eukaryota</taxon>
        <taxon>Viridiplantae</taxon>
        <taxon>Streptophyta</taxon>
        <taxon>Embryophyta</taxon>
        <taxon>Tracheophyta</taxon>
        <taxon>Spermatophyta</taxon>
        <taxon>Magnoliopsida</taxon>
        <taxon>eudicotyledons</taxon>
        <taxon>Gunneridae</taxon>
        <taxon>Pentapetalae</taxon>
        <taxon>asterids</taxon>
        <taxon>campanulids</taxon>
        <taxon>Apiales</taxon>
        <taxon>Apiaceae</taxon>
        <taxon>Apioideae</taxon>
        <taxon>Scandiceae</taxon>
        <taxon>Daucinae</taxon>
        <taxon>Daucus</taxon>
        <taxon>Daucus sect. Daucus</taxon>
    </lineage>
</organism>
<sequence>MEKEESAIASVRDDETQNQANKNLNNRGGAATNNPNLNNTKGKSCKGCLYYSSSFKSQSRNPLCVGISRSLPQVPQNIVGKSEVEAHEKGRDFADFRYGCVGYSVYSDRKGQKDVQDGNSELPACIGIEVLVDRKITAADSVPAHAHAHNKDNHRSPQPHTQKPAVSVGDEFLKRFTRNAGLVAAGVAKNVRKVGNQVKASIDDILYPYRRPPK</sequence>
<evidence type="ECO:0000313" key="4">
    <source>
        <dbReference type="Proteomes" id="UP000077755"/>
    </source>
</evidence>
<dbReference type="EMBL" id="CP093349">
    <property type="protein sequence ID" value="WOH10382.1"/>
    <property type="molecule type" value="Genomic_DNA"/>
</dbReference>
<dbReference type="PANTHER" id="PTHR34566">
    <property type="entry name" value="ALTERED INHERITANCE OF MITOCHONDRIA PROTEIN"/>
    <property type="match status" value="1"/>
</dbReference>
<evidence type="ECO:0000313" key="3">
    <source>
        <dbReference type="EMBL" id="WOH10382.1"/>
    </source>
</evidence>
<protein>
    <recommendedName>
        <fullName evidence="2">DUF8204 domain-containing protein</fullName>
    </recommendedName>
</protein>
<dbReference type="PANTHER" id="PTHR34566:SF2">
    <property type="entry name" value="ALTERED INHERITANCE OF MITOCHONDRIA PROTEIN"/>
    <property type="match status" value="1"/>
</dbReference>
<reference evidence="3" key="1">
    <citation type="journal article" date="2016" name="Nat. Genet.">
        <title>A high-quality carrot genome assembly provides new insights into carotenoid accumulation and asterid genome evolution.</title>
        <authorList>
            <person name="Iorizzo M."/>
            <person name="Ellison S."/>
            <person name="Senalik D."/>
            <person name="Zeng P."/>
            <person name="Satapoomin P."/>
            <person name="Huang J."/>
            <person name="Bowman M."/>
            <person name="Iovene M."/>
            <person name="Sanseverino W."/>
            <person name="Cavagnaro P."/>
            <person name="Yildiz M."/>
            <person name="Macko-Podgorni A."/>
            <person name="Moranska E."/>
            <person name="Grzebelus E."/>
            <person name="Grzebelus D."/>
            <person name="Ashrafi H."/>
            <person name="Zheng Z."/>
            <person name="Cheng S."/>
            <person name="Spooner D."/>
            <person name="Van Deynze A."/>
            <person name="Simon P."/>
        </authorList>
    </citation>
    <scope>NUCLEOTIDE SEQUENCE</scope>
    <source>
        <tissue evidence="3">Leaf</tissue>
    </source>
</reference>